<comment type="similarity">
    <text evidence="1 6 8">Belongs to the spermidine/spermine synthase family.</text>
</comment>
<dbReference type="FunFam" id="3.40.50.150:FF:000056">
    <property type="entry name" value="Polyamine aminopropyltransferase"/>
    <property type="match status" value="1"/>
</dbReference>
<feature type="active site" description="Proton acceptor" evidence="6 7">
    <location>
        <position position="157"/>
    </location>
</feature>
<dbReference type="GO" id="GO:0005829">
    <property type="term" value="C:cytosol"/>
    <property type="evidence" value="ECO:0007669"/>
    <property type="project" value="TreeGrafter"/>
</dbReference>
<dbReference type="InterPro" id="IPR037163">
    <property type="entry name" value="Spermidine_synt_N_sf"/>
</dbReference>
<gene>
    <name evidence="6" type="primary">speE</name>
    <name evidence="11" type="ORF">BDD39_002720</name>
</gene>
<dbReference type="EMBL" id="JAASRS010000001">
    <property type="protein sequence ID" value="NIK16210.1"/>
    <property type="molecule type" value="Genomic_DNA"/>
</dbReference>
<dbReference type="InterPro" id="IPR030374">
    <property type="entry name" value="PABS"/>
</dbReference>
<evidence type="ECO:0000313" key="12">
    <source>
        <dbReference type="Proteomes" id="UP000532769"/>
    </source>
</evidence>
<evidence type="ECO:0000256" key="4">
    <source>
        <dbReference type="ARBA" id="ARBA00023066"/>
    </source>
</evidence>
<keyword evidence="5 6" id="KW-0620">Polyamine biosynthesis</keyword>
<evidence type="ECO:0000256" key="3">
    <source>
        <dbReference type="ARBA" id="ARBA00022679"/>
    </source>
</evidence>
<evidence type="ECO:0000256" key="6">
    <source>
        <dbReference type="HAMAP-Rule" id="MF_00198"/>
    </source>
</evidence>
<dbReference type="PANTHER" id="PTHR11558:SF11">
    <property type="entry name" value="SPERMIDINE SYNTHASE"/>
    <property type="match status" value="1"/>
</dbReference>
<dbReference type="InterPro" id="IPR029063">
    <property type="entry name" value="SAM-dependent_MTases_sf"/>
</dbReference>
<evidence type="ECO:0000256" key="7">
    <source>
        <dbReference type="PROSITE-ProRule" id="PRU00354"/>
    </source>
</evidence>
<protein>
    <recommendedName>
        <fullName evidence="6">Polyamine aminopropyltransferase</fullName>
    </recommendedName>
    <alternativeName>
        <fullName evidence="6">Putrescine aminopropyltransferase</fullName>
        <shortName evidence="6">PAPT</shortName>
    </alternativeName>
    <alternativeName>
        <fullName evidence="6">Spermidine synthase</fullName>
        <shortName evidence="6">SPDS</shortName>
        <shortName evidence="6">SPDSY</shortName>
        <ecNumber evidence="6">2.5.1.16</ecNumber>
    </alternativeName>
</protein>
<feature type="binding site" evidence="6">
    <location>
        <position position="64"/>
    </location>
    <ligand>
        <name>spermidine</name>
        <dbReference type="ChEBI" id="CHEBI:57834"/>
    </ligand>
</feature>
<dbReference type="HAMAP" id="MF_00198">
    <property type="entry name" value="Spermidine_synth"/>
    <property type="match status" value="1"/>
</dbReference>
<sequence>MEMELWYTEKQTLDHGITTKIRRTLHHEKTEFQTLDVIETVQFGNMLVLDGMVMTTDVDEFVYHEMITHVAMNTHPNPEHVLVVGGGDGGAIREILKYPSVKTATLAEIDGKVIEASKTYFPKIAGALDDPRVKIEVVDGIKHVEENKGKYDVILVDSTEPVGPAVGLFQKPFYQSIFEALKEDGIMVAQTESPWFNRDLIRRVFKDISSLFPITRLYTASIPTYPSGLWSFTIGSKKYDPMEVDETRFHQVDTRYYHPRMHKALFQLPVFVQELITVERK</sequence>
<evidence type="ECO:0000259" key="10">
    <source>
        <dbReference type="PROSITE" id="PS51006"/>
    </source>
</evidence>
<dbReference type="InterPro" id="IPR001045">
    <property type="entry name" value="Spermi_synthase"/>
</dbReference>
<feature type="binding site" evidence="6">
    <location>
        <position position="108"/>
    </location>
    <ligand>
        <name>S-methyl-5'-thioadenosine</name>
        <dbReference type="ChEBI" id="CHEBI:17509"/>
    </ligand>
</feature>
<dbReference type="PANTHER" id="PTHR11558">
    <property type="entry name" value="SPERMIDINE/SPERMINE SYNTHASE"/>
    <property type="match status" value="1"/>
</dbReference>
<accession>A0A846MKS5</accession>
<evidence type="ECO:0000256" key="9">
    <source>
        <dbReference type="RuleBase" id="RU003837"/>
    </source>
</evidence>
<dbReference type="Pfam" id="PF01564">
    <property type="entry name" value="Spermine_synth"/>
    <property type="match status" value="1"/>
</dbReference>
<dbReference type="GO" id="GO:0008295">
    <property type="term" value="P:spermidine biosynthetic process"/>
    <property type="evidence" value="ECO:0007669"/>
    <property type="project" value="UniProtKB-UniRule"/>
</dbReference>
<feature type="binding site" evidence="6">
    <location>
        <begin position="157"/>
        <end position="160"/>
    </location>
    <ligand>
        <name>spermidine</name>
        <dbReference type="ChEBI" id="CHEBI:57834"/>
    </ligand>
</feature>
<dbReference type="NCBIfam" id="TIGR00417">
    <property type="entry name" value="speE"/>
    <property type="match status" value="1"/>
</dbReference>
<dbReference type="InterPro" id="IPR035246">
    <property type="entry name" value="Spermidine_synt_N"/>
</dbReference>
<dbReference type="Gene3D" id="2.30.140.10">
    <property type="entry name" value="Spermidine synthase, tetramerisation domain"/>
    <property type="match status" value="1"/>
</dbReference>
<keyword evidence="12" id="KW-1185">Reference proteome</keyword>
<comment type="caution">
    <text evidence="11">The sequence shown here is derived from an EMBL/GenBank/DDBJ whole genome shotgun (WGS) entry which is preliminary data.</text>
</comment>
<organism evidence="11 12">
    <name type="scientific">Saccharococcus thermophilus</name>
    <dbReference type="NCBI Taxonomy" id="29396"/>
    <lineage>
        <taxon>Bacteria</taxon>
        <taxon>Bacillati</taxon>
        <taxon>Bacillota</taxon>
        <taxon>Bacilli</taxon>
        <taxon>Bacillales</taxon>
        <taxon>Anoxybacillaceae</taxon>
        <taxon>Saccharococcus</taxon>
    </lineage>
</organism>
<feature type="binding site" evidence="6">
    <location>
        <position position="88"/>
    </location>
    <ligand>
        <name>spermidine</name>
        <dbReference type="ChEBI" id="CHEBI:57834"/>
    </ligand>
</feature>
<comment type="catalytic activity">
    <reaction evidence="6 9">
        <text>S-adenosyl 3-(methylsulfanyl)propylamine + putrescine = S-methyl-5'-thioadenosine + spermidine + H(+)</text>
        <dbReference type="Rhea" id="RHEA:12721"/>
        <dbReference type="ChEBI" id="CHEBI:15378"/>
        <dbReference type="ChEBI" id="CHEBI:17509"/>
        <dbReference type="ChEBI" id="CHEBI:57443"/>
        <dbReference type="ChEBI" id="CHEBI:57834"/>
        <dbReference type="ChEBI" id="CHEBI:326268"/>
        <dbReference type="EC" id="2.5.1.16"/>
    </reaction>
</comment>
<evidence type="ECO:0000256" key="1">
    <source>
        <dbReference type="ARBA" id="ARBA00007867"/>
    </source>
</evidence>
<proteinExistence type="inferred from homology"/>
<comment type="pathway">
    <text evidence="6">Amine and polyamine biosynthesis; spermidine biosynthesis; spermidine from putrescine: step 1/1.</text>
</comment>
<dbReference type="InterPro" id="IPR030373">
    <property type="entry name" value="PABS_CS"/>
</dbReference>
<dbReference type="PROSITE" id="PS51006">
    <property type="entry name" value="PABS_2"/>
    <property type="match status" value="1"/>
</dbReference>
<keyword evidence="3 6" id="KW-0808">Transferase</keyword>
<comment type="subunit">
    <text evidence="6">Homodimer or homotetramer.</text>
</comment>
<feature type="domain" description="PABS" evidence="10">
    <location>
        <begin position="4"/>
        <end position="237"/>
    </location>
</feature>
<dbReference type="GO" id="GO:0004766">
    <property type="term" value="F:spermidine synthase activity"/>
    <property type="evidence" value="ECO:0007669"/>
    <property type="project" value="UniProtKB-UniRule"/>
</dbReference>
<dbReference type="CDD" id="cd02440">
    <property type="entry name" value="AdoMet_MTases"/>
    <property type="match status" value="1"/>
</dbReference>
<keyword evidence="2" id="KW-0963">Cytoplasm</keyword>
<dbReference type="Pfam" id="PF17284">
    <property type="entry name" value="Spermine_synt_N"/>
    <property type="match status" value="1"/>
</dbReference>
<name>A0A846MKS5_9BACL</name>
<feature type="binding site" evidence="6">
    <location>
        <begin position="139"/>
        <end position="140"/>
    </location>
    <ligand>
        <name>S-methyl-5'-thioadenosine</name>
        <dbReference type="ChEBI" id="CHEBI:17509"/>
    </ligand>
</feature>
<comment type="function">
    <text evidence="6">Catalyzes the irreversible transfer of a propylamine group from the amino donor S-adenosylmethioninamine (decarboxy-AdoMet) to putrescine (1,4-diaminobutane) to yield spermidine.</text>
</comment>
<evidence type="ECO:0000256" key="2">
    <source>
        <dbReference type="ARBA" id="ARBA00022490"/>
    </source>
</evidence>
<reference evidence="11 12" key="1">
    <citation type="submission" date="2020-03" db="EMBL/GenBank/DDBJ databases">
        <title>Genomic Encyclopedia of Archaeal and Bacterial Type Strains, Phase II (KMG-II): from individual species to whole genera.</title>
        <authorList>
            <person name="Goeker M."/>
        </authorList>
    </citation>
    <scope>NUCLEOTIDE SEQUENCE [LARGE SCALE GENOMIC DNA]</scope>
    <source>
        <strain evidence="11 12">DSM 4749</strain>
    </source>
</reference>
<dbReference type="AlphaFoldDB" id="A0A846MKS5"/>
<dbReference type="NCBIfam" id="NF002010">
    <property type="entry name" value="PRK00811.1"/>
    <property type="match status" value="1"/>
</dbReference>
<evidence type="ECO:0000256" key="5">
    <source>
        <dbReference type="ARBA" id="ARBA00023115"/>
    </source>
</evidence>
<feature type="binding site" evidence="6">
    <location>
        <position position="33"/>
    </location>
    <ligand>
        <name>S-methyl-5'-thioadenosine</name>
        <dbReference type="ChEBI" id="CHEBI:17509"/>
    </ligand>
</feature>
<evidence type="ECO:0000256" key="8">
    <source>
        <dbReference type="RuleBase" id="RU003836"/>
    </source>
</evidence>
<dbReference type="SUPFAM" id="SSF53335">
    <property type="entry name" value="S-adenosyl-L-methionine-dependent methyltransferases"/>
    <property type="match status" value="1"/>
</dbReference>
<dbReference type="Proteomes" id="UP000532769">
    <property type="component" value="Unassembled WGS sequence"/>
</dbReference>
<keyword evidence="4 6" id="KW-0745">Spermidine biosynthesis</keyword>
<dbReference type="UniPathway" id="UPA00248">
    <property type="reaction ID" value="UER00314"/>
</dbReference>
<evidence type="ECO:0000313" key="11">
    <source>
        <dbReference type="EMBL" id="NIK16210.1"/>
    </source>
</evidence>
<dbReference type="PROSITE" id="PS01330">
    <property type="entry name" value="PABS_1"/>
    <property type="match status" value="1"/>
</dbReference>
<dbReference type="EC" id="2.5.1.16" evidence="6"/>
<dbReference type="Gene3D" id="3.40.50.150">
    <property type="entry name" value="Vaccinia Virus protein VP39"/>
    <property type="match status" value="1"/>
</dbReference>
<feature type="binding site" evidence="6">
    <location>
        <position position="164"/>
    </location>
    <ligand>
        <name>S-methyl-5'-thioadenosine</name>
        <dbReference type="ChEBI" id="CHEBI:17509"/>
    </ligand>
</feature>